<dbReference type="EC" id="2.5.1.7" evidence="12"/>
<feature type="binding site" evidence="12">
    <location>
        <begin position="121"/>
        <end position="125"/>
    </location>
    <ligand>
        <name>UDP-N-acetyl-alpha-D-glucosamine</name>
        <dbReference type="ChEBI" id="CHEBI:57705"/>
    </ligand>
</feature>
<dbReference type="HAMAP" id="MF_00111">
    <property type="entry name" value="MurA"/>
    <property type="match status" value="1"/>
</dbReference>
<evidence type="ECO:0000313" key="14">
    <source>
        <dbReference type="EMBL" id="MBC8538067.1"/>
    </source>
</evidence>
<dbReference type="Proteomes" id="UP000617951">
    <property type="component" value="Unassembled WGS sequence"/>
</dbReference>
<dbReference type="InterPro" id="IPR001986">
    <property type="entry name" value="Enolpyruvate_Tfrase_dom"/>
</dbReference>
<evidence type="ECO:0000256" key="9">
    <source>
        <dbReference type="ARBA" id="ARBA00023316"/>
    </source>
</evidence>
<comment type="caution">
    <text evidence="12">Lacks conserved residue(s) required for the propagation of feature annotation.</text>
</comment>
<reference evidence="14" key="1">
    <citation type="submission" date="2020-08" db="EMBL/GenBank/DDBJ databases">
        <title>Genome public.</title>
        <authorList>
            <person name="Liu C."/>
            <person name="Sun Q."/>
        </authorList>
    </citation>
    <scope>NUCLEOTIDE SEQUENCE</scope>
    <source>
        <strain evidence="14">NSJ-63</strain>
    </source>
</reference>
<evidence type="ECO:0000313" key="15">
    <source>
        <dbReference type="Proteomes" id="UP000617951"/>
    </source>
</evidence>
<dbReference type="GO" id="GO:0051301">
    <property type="term" value="P:cell division"/>
    <property type="evidence" value="ECO:0007669"/>
    <property type="project" value="UniProtKB-KW"/>
</dbReference>
<dbReference type="InterPro" id="IPR005750">
    <property type="entry name" value="UDP_GlcNAc_COvinyl_MurA"/>
</dbReference>
<comment type="function">
    <text evidence="12">Cell wall formation. Adds enolpyruvyl to UDP-N-acetylglucosamine.</text>
</comment>
<dbReference type="InterPro" id="IPR036968">
    <property type="entry name" value="Enolpyruvate_Tfrase_sf"/>
</dbReference>
<evidence type="ECO:0000256" key="10">
    <source>
        <dbReference type="ARBA" id="ARBA00038367"/>
    </source>
</evidence>
<evidence type="ECO:0000256" key="6">
    <source>
        <dbReference type="ARBA" id="ARBA00022960"/>
    </source>
</evidence>
<keyword evidence="9 12" id="KW-0961">Cell wall biogenesis/degradation</keyword>
<evidence type="ECO:0000256" key="8">
    <source>
        <dbReference type="ARBA" id="ARBA00023306"/>
    </source>
</evidence>
<dbReference type="GO" id="GO:0005737">
    <property type="term" value="C:cytoplasm"/>
    <property type="evidence" value="ECO:0007669"/>
    <property type="project" value="UniProtKB-SubCell"/>
</dbReference>
<comment type="pathway">
    <text evidence="2 12">Cell wall biogenesis; peptidoglycan biosynthesis.</text>
</comment>
<accession>A0A926HS41</accession>
<feature type="domain" description="Enolpyruvate transferase" evidence="13">
    <location>
        <begin position="8"/>
        <end position="405"/>
    </location>
</feature>
<dbReference type="GO" id="GO:0008360">
    <property type="term" value="P:regulation of cell shape"/>
    <property type="evidence" value="ECO:0007669"/>
    <property type="project" value="UniProtKB-KW"/>
</dbReference>
<dbReference type="Pfam" id="PF00275">
    <property type="entry name" value="EPSP_synthase"/>
    <property type="match status" value="1"/>
</dbReference>
<evidence type="ECO:0000256" key="3">
    <source>
        <dbReference type="ARBA" id="ARBA00022490"/>
    </source>
</evidence>
<feature type="binding site" evidence="12">
    <location>
        <position position="326"/>
    </location>
    <ligand>
        <name>UDP-N-acetyl-alpha-D-glucosamine</name>
        <dbReference type="ChEBI" id="CHEBI:57705"/>
    </ligand>
</feature>
<keyword evidence="4 12" id="KW-0132">Cell division</keyword>
<keyword evidence="5 12" id="KW-0808">Transferase</keyword>
<evidence type="ECO:0000256" key="4">
    <source>
        <dbReference type="ARBA" id="ARBA00022618"/>
    </source>
</evidence>
<dbReference type="InterPro" id="IPR013792">
    <property type="entry name" value="RNA3'P_cycl/enolpyr_Trfase_a/b"/>
</dbReference>
<evidence type="ECO:0000256" key="12">
    <source>
        <dbReference type="HAMAP-Rule" id="MF_00111"/>
    </source>
</evidence>
<dbReference type="GO" id="GO:0008760">
    <property type="term" value="F:UDP-N-acetylglucosamine 1-carboxyvinyltransferase activity"/>
    <property type="evidence" value="ECO:0007669"/>
    <property type="project" value="UniProtKB-UniRule"/>
</dbReference>
<proteinExistence type="inferred from homology"/>
<dbReference type="EMBL" id="JACRSS010000001">
    <property type="protein sequence ID" value="MBC8538067.1"/>
    <property type="molecule type" value="Genomic_DNA"/>
</dbReference>
<protein>
    <recommendedName>
        <fullName evidence="12">UDP-N-acetylglucosamine 1-carboxyvinyltransferase</fullName>
        <ecNumber evidence="12">2.5.1.7</ecNumber>
    </recommendedName>
    <alternativeName>
        <fullName evidence="12">Enoylpyruvate transferase</fullName>
    </alternativeName>
    <alternativeName>
        <fullName evidence="12">UDP-N-acetylglucosamine enolpyruvyl transferase</fullName>
        <shortName evidence="12">EPT</shortName>
    </alternativeName>
</protein>
<organism evidence="14 15">
    <name type="scientific">Guopingia tenuis</name>
    <dbReference type="NCBI Taxonomy" id="2763656"/>
    <lineage>
        <taxon>Bacteria</taxon>
        <taxon>Bacillati</taxon>
        <taxon>Bacillota</taxon>
        <taxon>Clostridia</taxon>
        <taxon>Christensenellales</taxon>
        <taxon>Christensenellaceae</taxon>
        <taxon>Guopingia</taxon>
    </lineage>
</organism>
<name>A0A926HS41_9FIRM</name>
<comment type="caution">
    <text evidence="14">The sequence shown here is derived from an EMBL/GenBank/DDBJ whole genome shotgun (WGS) entry which is preliminary data.</text>
</comment>
<gene>
    <name evidence="12 14" type="primary">murA</name>
    <name evidence="14" type="ORF">H8693_03865</name>
</gene>
<evidence type="ECO:0000259" key="13">
    <source>
        <dbReference type="Pfam" id="PF00275"/>
    </source>
</evidence>
<keyword evidence="15" id="KW-1185">Reference proteome</keyword>
<comment type="similarity">
    <text evidence="10 12">Belongs to the EPSP synthase family. MurA subfamily.</text>
</comment>
<keyword evidence="3 12" id="KW-0963">Cytoplasm</keyword>
<keyword evidence="8 12" id="KW-0131">Cell cycle</keyword>
<dbReference type="GO" id="GO:0019277">
    <property type="term" value="P:UDP-N-acetylgalactosamine biosynthetic process"/>
    <property type="evidence" value="ECO:0007669"/>
    <property type="project" value="InterPro"/>
</dbReference>
<dbReference type="PANTHER" id="PTHR43783:SF1">
    <property type="entry name" value="UDP-N-ACETYLGLUCOSAMINE 1-CARBOXYVINYLTRANSFERASE"/>
    <property type="match status" value="1"/>
</dbReference>
<dbReference type="RefSeq" id="WP_249279856.1">
    <property type="nucleotide sequence ID" value="NZ_JACRSS010000001.1"/>
</dbReference>
<dbReference type="Gene3D" id="3.65.10.10">
    <property type="entry name" value="Enolpyruvate transferase domain"/>
    <property type="match status" value="2"/>
</dbReference>
<evidence type="ECO:0000256" key="11">
    <source>
        <dbReference type="ARBA" id="ARBA00047527"/>
    </source>
</evidence>
<comment type="catalytic activity">
    <reaction evidence="11 12">
        <text>phosphoenolpyruvate + UDP-N-acetyl-alpha-D-glucosamine = UDP-N-acetyl-3-O-(1-carboxyvinyl)-alpha-D-glucosamine + phosphate</text>
        <dbReference type="Rhea" id="RHEA:18681"/>
        <dbReference type="ChEBI" id="CHEBI:43474"/>
        <dbReference type="ChEBI" id="CHEBI:57705"/>
        <dbReference type="ChEBI" id="CHEBI:58702"/>
        <dbReference type="ChEBI" id="CHEBI:68483"/>
        <dbReference type="EC" id="2.5.1.7"/>
    </reaction>
</comment>
<dbReference type="NCBIfam" id="TIGR01072">
    <property type="entry name" value="murA"/>
    <property type="match status" value="1"/>
</dbReference>
<dbReference type="InterPro" id="IPR050068">
    <property type="entry name" value="MurA_subfamily"/>
</dbReference>
<keyword evidence="12" id="KW-0670">Pyruvate</keyword>
<dbReference type="GO" id="GO:0071555">
    <property type="term" value="P:cell wall organization"/>
    <property type="evidence" value="ECO:0007669"/>
    <property type="project" value="UniProtKB-KW"/>
</dbReference>
<feature type="modified residue" description="2-(S-cysteinyl)pyruvic acid O-phosphothioketal" evidence="12">
    <location>
        <position position="116"/>
    </location>
</feature>
<feature type="binding site" evidence="12">
    <location>
        <position position="92"/>
    </location>
    <ligand>
        <name>UDP-N-acetyl-alpha-D-glucosamine</name>
        <dbReference type="ChEBI" id="CHEBI:57705"/>
    </ligand>
</feature>
<feature type="active site" description="Proton donor" evidence="12">
    <location>
        <position position="116"/>
    </location>
</feature>
<evidence type="ECO:0000256" key="5">
    <source>
        <dbReference type="ARBA" id="ARBA00022679"/>
    </source>
</evidence>
<evidence type="ECO:0000256" key="1">
    <source>
        <dbReference type="ARBA" id="ARBA00004496"/>
    </source>
</evidence>
<dbReference type="GO" id="GO:0009252">
    <property type="term" value="P:peptidoglycan biosynthetic process"/>
    <property type="evidence" value="ECO:0007669"/>
    <property type="project" value="UniProtKB-UniRule"/>
</dbReference>
<dbReference type="PANTHER" id="PTHR43783">
    <property type="entry name" value="UDP-N-ACETYLGLUCOSAMINE 1-CARBOXYVINYLTRANSFERASE"/>
    <property type="match status" value="1"/>
</dbReference>
<feature type="binding site" evidence="12">
    <location>
        <begin position="22"/>
        <end position="23"/>
    </location>
    <ligand>
        <name>phosphoenolpyruvate</name>
        <dbReference type="ChEBI" id="CHEBI:58702"/>
    </ligand>
</feature>
<feature type="binding site" evidence="12">
    <location>
        <position position="304"/>
    </location>
    <ligand>
        <name>UDP-N-acetyl-alpha-D-glucosamine</name>
        <dbReference type="ChEBI" id="CHEBI:57705"/>
    </ligand>
</feature>
<keyword evidence="7 12" id="KW-0573">Peptidoglycan synthesis</keyword>
<comment type="subcellular location">
    <subcellularLocation>
        <location evidence="1 12">Cytoplasm</location>
    </subcellularLocation>
</comment>
<keyword evidence="6 12" id="KW-0133">Cell shape</keyword>
<evidence type="ECO:0000256" key="7">
    <source>
        <dbReference type="ARBA" id="ARBA00022984"/>
    </source>
</evidence>
<dbReference type="CDD" id="cd01555">
    <property type="entry name" value="UdpNAET"/>
    <property type="match status" value="1"/>
</dbReference>
<evidence type="ECO:0000256" key="2">
    <source>
        <dbReference type="ARBA" id="ARBA00004752"/>
    </source>
</evidence>
<dbReference type="AlphaFoldDB" id="A0A926HS41"/>
<dbReference type="SUPFAM" id="SSF55205">
    <property type="entry name" value="EPT/RTPC-like"/>
    <property type="match status" value="1"/>
</dbReference>
<dbReference type="NCBIfam" id="NF006873">
    <property type="entry name" value="PRK09369.1"/>
    <property type="match status" value="1"/>
</dbReference>
<sequence length="416" mass="44933">MGRFIINGGIPLRGEVAVSGAKNSALPLLAACLLTEEEVVLHNCPRIGDVFSMQGILEKLGAHVRFSGNTICVAAKEIETVAMPEKLSKKIRSSIFLLGSMLGRMRRAVFQYPGGCEIGARPIDQHLDALRKLGVEIEEEMDTIHCRTEVLRGAHIRLSYPSVGATENAILAAMLAEGTTTIENAAREPEIVDLQNLLLAMGGKIRGAGNSRIVIEGVSRLHGAEHTCIPDRIEAGTFLAAAAVTRGELRLLSVNPGDVRGTIDILRGAGARIREEEDSLWIRVGGRLEPFHLTTNPYPDFPTDMQAQMCVVAALCNGVSRITETVFENRMRHIDELKKAGAEAEVKGHSAYISGVYSLHPADFTATDLRGGAALVLAALAAQGQSTVSRIEYIDRGYEALEYKLSSLGADIRREC</sequence>